<sequence>MSTAPSPTTLDAADPREDIEVGVLLANGRLAGRSFCDHAEAEAWARADQGEQVVEFNHVCECDM</sequence>
<evidence type="ECO:0000313" key="2">
    <source>
        <dbReference type="Proteomes" id="UP001316189"/>
    </source>
</evidence>
<name>A0ABY5L2T5_9CELL</name>
<gene>
    <name evidence="1" type="ORF">NP064_03590</name>
</gene>
<dbReference type="Proteomes" id="UP001316189">
    <property type="component" value="Chromosome"/>
</dbReference>
<dbReference type="EMBL" id="CP101988">
    <property type="protein sequence ID" value="UUI76001.1"/>
    <property type="molecule type" value="Genomic_DNA"/>
</dbReference>
<organism evidence="1 2">
    <name type="scientific">Cellulomonas chengniuliangii</name>
    <dbReference type="NCBI Taxonomy" id="2968084"/>
    <lineage>
        <taxon>Bacteria</taxon>
        <taxon>Bacillati</taxon>
        <taxon>Actinomycetota</taxon>
        <taxon>Actinomycetes</taxon>
        <taxon>Micrococcales</taxon>
        <taxon>Cellulomonadaceae</taxon>
        <taxon>Cellulomonas</taxon>
    </lineage>
</organism>
<keyword evidence="2" id="KW-1185">Reference proteome</keyword>
<evidence type="ECO:0000313" key="1">
    <source>
        <dbReference type="EMBL" id="UUI76001.1"/>
    </source>
</evidence>
<proteinExistence type="predicted"/>
<reference evidence="1 2" key="1">
    <citation type="submission" date="2022-07" db="EMBL/GenBank/DDBJ databases">
        <title>Novel species in genus cellulomonas.</title>
        <authorList>
            <person name="Ye L."/>
        </authorList>
    </citation>
    <scope>NUCLEOTIDE SEQUENCE [LARGE SCALE GENOMIC DNA]</scope>
    <source>
        <strain evidence="2">zg-Y338</strain>
    </source>
</reference>
<dbReference type="RefSeq" id="WP_227567879.1">
    <property type="nucleotide sequence ID" value="NZ_CP101988.1"/>
</dbReference>
<protein>
    <submittedName>
        <fullName evidence="1">Uncharacterized protein</fullName>
    </submittedName>
</protein>
<accession>A0ABY5L2T5</accession>